<sequence length="356" mass="41077">MEWTTTICYSEKWLLFLLKDKRSVRDRWTLLQTKFKKRIRAEEIASGIDCELLEKDRLSEELCEKEESQTANNKKKTEDKAAAEDVRKKAMQRMGRGKRKAKADGESDEASTSGGKKSRRSGGEVVEFLREKAKAEQESRTEQARQQSLQMELLRKQSEGQMQLTQALVLMLQMSEKKVWVNIQETLNSIENPKFLLKDKRSVRDRWTLLQTKFKKRIRAEEIASGIDCELLEKDRLSEELCEKEESQTANNKKKTEDKAAAEDVRKKAMQRMGRGKRKAKADGESDEASTSGGKKSRRSGGEVVEFLREKAKAEQESRTEQARQQSLQMELLRKQSEGQMQLTQALVLMLQMSEK</sequence>
<name>A7SK61_NEMVE</name>
<reference evidence="2 3" key="1">
    <citation type="journal article" date="2007" name="Science">
        <title>Sea anemone genome reveals ancestral eumetazoan gene repertoire and genomic organization.</title>
        <authorList>
            <person name="Putnam N.H."/>
            <person name="Srivastava M."/>
            <person name="Hellsten U."/>
            <person name="Dirks B."/>
            <person name="Chapman J."/>
            <person name="Salamov A."/>
            <person name="Terry A."/>
            <person name="Shapiro H."/>
            <person name="Lindquist E."/>
            <person name="Kapitonov V.V."/>
            <person name="Jurka J."/>
            <person name="Genikhovich G."/>
            <person name="Grigoriev I.V."/>
            <person name="Lucas S.M."/>
            <person name="Steele R.E."/>
            <person name="Finnerty J.R."/>
            <person name="Technau U."/>
            <person name="Martindale M.Q."/>
            <person name="Rokhsar D.S."/>
        </authorList>
    </citation>
    <scope>NUCLEOTIDE SEQUENCE [LARGE SCALE GENOMIC DNA]</scope>
    <source>
        <strain evidence="3">CH2 X CH6</strain>
    </source>
</reference>
<dbReference type="EMBL" id="DS469684">
    <property type="protein sequence ID" value="EDO35902.1"/>
    <property type="molecule type" value="Genomic_DNA"/>
</dbReference>
<proteinExistence type="predicted"/>
<keyword evidence="3" id="KW-1185">Reference proteome</keyword>
<evidence type="ECO:0000313" key="3">
    <source>
        <dbReference type="Proteomes" id="UP000001593"/>
    </source>
</evidence>
<organism evidence="2 3">
    <name type="scientific">Nematostella vectensis</name>
    <name type="common">Starlet sea anemone</name>
    <dbReference type="NCBI Taxonomy" id="45351"/>
    <lineage>
        <taxon>Eukaryota</taxon>
        <taxon>Metazoa</taxon>
        <taxon>Cnidaria</taxon>
        <taxon>Anthozoa</taxon>
        <taxon>Hexacorallia</taxon>
        <taxon>Actiniaria</taxon>
        <taxon>Edwardsiidae</taxon>
        <taxon>Nematostella</taxon>
    </lineage>
</organism>
<feature type="compositionally biased region" description="Basic residues" evidence="1">
    <location>
        <begin position="268"/>
        <end position="280"/>
    </location>
</feature>
<protein>
    <submittedName>
        <fullName evidence="2">Uncharacterized protein</fullName>
    </submittedName>
</protein>
<feature type="compositionally biased region" description="Basic and acidic residues" evidence="1">
    <location>
        <begin position="75"/>
        <end position="88"/>
    </location>
</feature>
<dbReference type="PhylomeDB" id="A7SK61"/>
<dbReference type="Proteomes" id="UP000001593">
    <property type="component" value="Unassembled WGS sequence"/>
</dbReference>
<evidence type="ECO:0000313" key="2">
    <source>
        <dbReference type="EMBL" id="EDO35902.1"/>
    </source>
</evidence>
<dbReference type="PANTHER" id="PTHR33309">
    <property type="entry name" value="KERATIN, ULTRA HIGH-SULFUR MATRIX PROTEIN-LIKE"/>
    <property type="match status" value="1"/>
</dbReference>
<feature type="compositionally biased region" description="Basic and acidic residues" evidence="1">
    <location>
        <begin position="254"/>
        <end position="267"/>
    </location>
</feature>
<dbReference type="AlphaFoldDB" id="A7SK61"/>
<accession>A7SK61</accession>
<feature type="compositionally biased region" description="Basic and acidic residues" evidence="1">
    <location>
        <begin position="306"/>
        <end position="322"/>
    </location>
</feature>
<dbReference type="InParanoid" id="A7SK61"/>
<dbReference type="HOGENOM" id="CLU_779148_0_0_1"/>
<evidence type="ECO:0000256" key="1">
    <source>
        <dbReference type="SAM" id="MobiDB-lite"/>
    </source>
</evidence>
<dbReference type="PANTHER" id="PTHR33309:SF1">
    <property type="entry name" value="MYB_SANT-LIKE DNA-BINDING DOMAIN-CONTAINING PROTEIN"/>
    <property type="match status" value="1"/>
</dbReference>
<feature type="compositionally biased region" description="Basic residues" evidence="1">
    <location>
        <begin position="89"/>
        <end position="101"/>
    </location>
</feature>
<gene>
    <name evidence="2" type="ORF">NEMVEDRAFT_v1g213522</name>
</gene>
<feature type="region of interest" description="Disordered" evidence="1">
    <location>
        <begin position="63"/>
        <end position="124"/>
    </location>
</feature>
<feature type="region of interest" description="Disordered" evidence="1">
    <location>
        <begin position="242"/>
        <end position="326"/>
    </location>
</feature>